<proteinExistence type="predicted"/>
<gene>
    <name evidence="1" type="ORF">EXN66_Car007169</name>
</gene>
<evidence type="ECO:0000313" key="1">
    <source>
        <dbReference type="EMBL" id="KAF3691494.1"/>
    </source>
</evidence>
<organism evidence="1 2">
    <name type="scientific">Channa argus</name>
    <name type="common">Northern snakehead</name>
    <name type="synonym">Ophicephalus argus</name>
    <dbReference type="NCBI Taxonomy" id="215402"/>
    <lineage>
        <taxon>Eukaryota</taxon>
        <taxon>Metazoa</taxon>
        <taxon>Chordata</taxon>
        <taxon>Craniata</taxon>
        <taxon>Vertebrata</taxon>
        <taxon>Euteleostomi</taxon>
        <taxon>Actinopterygii</taxon>
        <taxon>Neopterygii</taxon>
        <taxon>Teleostei</taxon>
        <taxon>Neoteleostei</taxon>
        <taxon>Acanthomorphata</taxon>
        <taxon>Anabantaria</taxon>
        <taxon>Anabantiformes</taxon>
        <taxon>Channoidei</taxon>
        <taxon>Channidae</taxon>
        <taxon>Channa</taxon>
    </lineage>
</organism>
<sequence length="60" mass="6707">MAACCVDLAVDEFVLWTRLGERALVMGQTVARHNPASPPENWLASCTDWQAEEEKEELST</sequence>
<evidence type="ECO:0000313" key="2">
    <source>
        <dbReference type="Proteomes" id="UP000503349"/>
    </source>
</evidence>
<keyword evidence="2" id="KW-1185">Reference proteome</keyword>
<reference evidence="1 2" key="1">
    <citation type="submission" date="2019-02" db="EMBL/GenBank/DDBJ databases">
        <title>Opniocepnalus argus genome.</title>
        <authorList>
            <person name="Zhou C."/>
            <person name="Xiao S."/>
        </authorList>
    </citation>
    <scope>NUCLEOTIDE SEQUENCE [LARGE SCALE GENOMIC DNA]</scope>
    <source>
        <strain evidence="1">OARG1902GOOAL</strain>
        <tissue evidence="1">Muscle</tissue>
    </source>
</reference>
<name>A0A6G1PMW7_CHAAH</name>
<dbReference type="Proteomes" id="UP000503349">
    <property type="component" value="Chromosome 7"/>
</dbReference>
<accession>A0A6G1PMW7</accession>
<dbReference type="AlphaFoldDB" id="A0A6G1PMW7"/>
<reference evidence="2" key="2">
    <citation type="submission" date="2019-02" db="EMBL/GenBank/DDBJ databases">
        <title>Opniocepnalus argus Var Kimnra genome.</title>
        <authorList>
            <person name="Zhou C."/>
            <person name="Xiao S."/>
        </authorList>
    </citation>
    <scope>NUCLEOTIDE SEQUENCE [LARGE SCALE GENOMIC DNA]</scope>
</reference>
<dbReference type="EMBL" id="CM015718">
    <property type="protein sequence ID" value="KAF3691494.1"/>
    <property type="molecule type" value="Genomic_DNA"/>
</dbReference>
<protein>
    <submittedName>
        <fullName evidence="1">Uncharacterized protein</fullName>
    </submittedName>
</protein>